<dbReference type="InterPro" id="IPR042003">
    <property type="entry name" value="Sortase_E"/>
</dbReference>
<proteinExistence type="predicted"/>
<sequence>MTTAPMHTQPRRVTASQVIGELLLTVGVLLLLFAFYESYWTNIASGKMQDEVQTRLEEQWVNPRQAKATQLGDAFARMYIPAFGQDYQFAIVEGVQEHQLLTGPGHYPGTQTPGENGNFAVAGHRVGKGAPFNDLGALKACDAVVVETQSEWVTYRVLPMSQDPGERRREGIGCLPGELNERIAAGDYAQVKGREITLPGDIEVVNPIPGNRSTKVEPGMEGLITLTTCHPQFSNAERMIIHAVRTEVQPKDPSGALPPAMKPAQSTAQKEVR</sequence>
<organism evidence="4 5">
    <name type="scientific">Corynebacterium lehmanniae</name>
    <dbReference type="NCBI Taxonomy" id="2913497"/>
    <lineage>
        <taxon>Bacteria</taxon>
        <taxon>Bacillati</taxon>
        <taxon>Actinomycetota</taxon>
        <taxon>Actinomycetes</taxon>
        <taxon>Mycobacteriales</taxon>
        <taxon>Corynebacteriaceae</taxon>
        <taxon>Corynebacterium</taxon>
    </lineage>
</organism>
<keyword evidence="3" id="KW-0472">Membrane</keyword>
<feature type="region of interest" description="Disordered" evidence="2">
    <location>
        <begin position="249"/>
        <end position="273"/>
    </location>
</feature>
<dbReference type="SUPFAM" id="SSF63817">
    <property type="entry name" value="Sortase"/>
    <property type="match status" value="1"/>
</dbReference>
<dbReference type="Pfam" id="PF04203">
    <property type="entry name" value="Sortase"/>
    <property type="match status" value="1"/>
</dbReference>
<keyword evidence="3" id="KW-1133">Transmembrane helix</keyword>
<dbReference type="Gene3D" id="2.40.260.10">
    <property type="entry name" value="Sortase"/>
    <property type="match status" value="1"/>
</dbReference>
<comment type="caution">
    <text evidence="4">The sequence shown here is derived from an EMBL/GenBank/DDBJ whole genome shotgun (WGS) entry which is preliminary data.</text>
</comment>
<gene>
    <name evidence="4" type="ORF">L8U61_09375</name>
</gene>
<keyword evidence="3" id="KW-0812">Transmembrane</keyword>
<name>A0ABT4R9Z9_9CORY</name>
<dbReference type="Proteomes" id="UP001146453">
    <property type="component" value="Unassembled WGS sequence"/>
</dbReference>
<evidence type="ECO:0000313" key="5">
    <source>
        <dbReference type="Proteomes" id="UP001146453"/>
    </source>
</evidence>
<keyword evidence="1" id="KW-0378">Hydrolase</keyword>
<dbReference type="RefSeq" id="WP_269952614.1">
    <property type="nucleotide sequence ID" value="NZ_JAKMUR010000017.1"/>
</dbReference>
<evidence type="ECO:0000313" key="4">
    <source>
        <dbReference type="EMBL" id="MCZ9292343.1"/>
    </source>
</evidence>
<protein>
    <submittedName>
        <fullName evidence="4">Class E sortase</fullName>
    </submittedName>
</protein>
<dbReference type="CDD" id="cd05830">
    <property type="entry name" value="Sortase_E"/>
    <property type="match status" value="1"/>
</dbReference>
<dbReference type="InterPro" id="IPR023365">
    <property type="entry name" value="Sortase_dom-sf"/>
</dbReference>
<feature type="transmembrane region" description="Helical" evidence="3">
    <location>
        <begin position="21"/>
        <end position="40"/>
    </location>
</feature>
<evidence type="ECO:0000256" key="1">
    <source>
        <dbReference type="ARBA" id="ARBA00022801"/>
    </source>
</evidence>
<accession>A0ABT4R9Z9</accession>
<dbReference type="InterPro" id="IPR005754">
    <property type="entry name" value="Sortase"/>
</dbReference>
<dbReference type="NCBIfam" id="NF033747">
    <property type="entry name" value="class_E_sortase"/>
    <property type="match status" value="1"/>
</dbReference>
<evidence type="ECO:0000256" key="3">
    <source>
        <dbReference type="SAM" id="Phobius"/>
    </source>
</evidence>
<dbReference type="EMBL" id="JAKMUR010000017">
    <property type="protein sequence ID" value="MCZ9292343.1"/>
    <property type="molecule type" value="Genomic_DNA"/>
</dbReference>
<evidence type="ECO:0000256" key="2">
    <source>
        <dbReference type="SAM" id="MobiDB-lite"/>
    </source>
</evidence>
<feature type="compositionally biased region" description="Polar residues" evidence="2">
    <location>
        <begin position="264"/>
        <end position="273"/>
    </location>
</feature>
<dbReference type="InterPro" id="IPR053465">
    <property type="entry name" value="Sortase_Class_E"/>
</dbReference>
<reference evidence="4" key="1">
    <citation type="submission" date="2022-02" db="EMBL/GenBank/DDBJ databases">
        <title>Corynebacterium sp. from urogenital microbiome.</title>
        <authorList>
            <person name="Cappelli E.A."/>
            <person name="Ribeiro T.G."/>
            <person name="Peixe L."/>
        </authorList>
    </citation>
    <scope>NUCLEOTIDE SEQUENCE</scope>
    <source>
        <strain evidence="4">C8Ua_144</strain>
    </source>
</reference>
<keyword evidence="5" id="KW-1185">Reference proteome</keyword>